<dbReference type="Pfam" id="PF07495">
    <property type="entry name" value="Y_Y_Y"/>
    <property type="match status" value="1"/>
</dbReference>
<evidence type="ECO:0000259" key="2">
    <source>
        <dbReference type="SMART" id="SM00421"/>
    </source>
</evidence>
<name>A0ABV5GV89_9FLAO</name>
<dbReference type="Gene3D" id="2.60.40.10">
    <property type="entry name" value="Immunoglobulins"/>
    <property type="match status" value="1"/>
</dbReference>
<feature type="transmembrane region" description="Helical" evidence="1">
    <location>
        <begin position="734"/>
        <end position="759"/>
    </location>
</feature>
<dbReference type="RefSeq" id="WP_290269093.1">
    <property type="nucleotide sequence ID" value="NZ_JAUFQP010000007.1"/>
</dbReference>
<keyword evidence="4" id="KW-1185">Reference proteome</keyword>
<dbReference type="Pfam" id="PF00196">
    <property type="entry name" value="GerE"/>
    <property type="match status" value="1"/>
</dbReference>
<proteinExistence type="predicted"/>
<dbReference type="SUPFAM" id="SSF46894">
    <property type="entry name" value="C-terminal effector domain of the bipartite response regulators"/>
    <property type="match status" value="1"/>
</dbReference>
<gene>
    <name evidence="3" type="ORF">ACFFU1_01200</name>
</gene>
<accession>A0ABV5GV89</accession>
<evidence type="ECO:0000313" key="3">
    <source>
        <dbReference type="EMBL" id="MFB9103498.1"/>
    </source>
</evidence>
<dbReference type="InterPro" id="IPR013783">
    <property type="entry name" value="Ig-like_fold"/>
</dbReference>
<feature type="domain" description="HTH luxR-type" evidence="2">
    <location>
        <begin position="877"/>
        <end position="934"/>
    </location>
</feature>
<sequence length="937" mass="108053">MKKNNCLVVFLWLFMVVVGFGQEFPPITVYTPEVYGGENQNWSIAQSKDKYIYVANNKGLLEFDGARWTLYNSPNETIIRVVKTVDSLVYTASFQEFGFWKKDSFGLLNYTSLSDKLKVDFLEDEEIWNIVSFDKWLLFQSLDRIYVYNQAENTYRVINSISKISRLFKVQDQLYFQNVRAGLYKIENGSDILVSNDEVLKDNIIVNVFNLDDKLLILTQDRGFFQLTNGELEPWHTTAETVLNQVSVFSGIKLRDGGFALGTISDGLIYLTEKGDLRYQINQSNGLSNNTVLALFEDVDFNIWLGLDNGIDCINSKSPFLQYLDNKGVIGSVYISKVFNNTLYLGSNQGLFSRALTSDTDFQFIAGTQGQVWCLEVIDNSLFCGHNSGTFLVEGNKAEKIANMQGTWQIKTIENHDNLLIQGNYNGLNILEKIDGKWQLRNKIEGFNISSRYFEFLDDETLFVSHEYKGVFKLKLDGDFNKILDFEKDKRLQKGLVSSLVKYQNNLFYSTKEGVYKYDKASRSFQKDSLVSKLIDSDNYTSGKLIPDVKTNKLWSFSKGGIHYLTASKLSSQNKIETVSFPSEVRRDIIGFESITHVSDTQFLVGSATGYFIFDVDKILNPSCEIRINRVESGRTKDVNAFRNVSIQEASVFENQDNNIRFSYSIPQFLKIESPKYQYKLEGLYDDWSDWSSDGTVFFENLPYGNYTFVVKGLIGSEPTLNMASFSFKIKPPFLLSNTAIVIYFIGILLFSLFMHMAYKRYYKKQRERLLQKTTNEFELKALEDNQKLMRFKNDKLREDIENKNRELGMSTMNLIKKNEFLNSLKKELENADTTKSLKSVIRIIDKNINNADDWNLFQEAFNNADKDFLKKVKQIHPTLTSNDLRLCAYLRLNLSSKEIAPLLNISPRSVEVKRYRLRKKMELPHETSLTNYILEL</sequence>
<reference evidence="3 4" key="1">
    <citation type="submission" date="2024-09" db="EMBL/GenBank/DDBJ databases">
        <authorList>
            <person name="Sun Q."/>
            <person name="Mori K."/>
        </authorList>
    </citation>
    <scope>NUCLEOTIDE SEQUENCE [LARGE SCALE GENOMIC DNA]</scope>
    <source>
        <strain evidence="3 4">CECT 8300</strain>
    </source>
</reference>
<keyword evidence="1" id="KW-0812">Transmembrane</keyword>
<dbReference type="Gene3D" id="2.130.10.10">
    <property type="entry name" value="YVTN repeat-like/Quinoprotein amine dehydrogenase"/>
    <property type="match status" value="2"/>
</dbReference>
<keyword evidence="1" id="KW-1133">Transmembrane helix</keyword>
<comment type="caution">
    <text evidence="3">The sequence shown here is derived from an EMBL/GenBank/DDBJ whole genome shotgun (WGS) entry which is preliminary data.</text>
</comment>
<keyword evidence="1" id="KW-0472">Membrane</keyword>
<evidence type="ECO:0000256" key="1">
    <source>
        <dbReference type="SAM" id="Phobius"/>
    </source>
</evidence>
<protein>
    <submittedName>
        <fullName evidence="3">Triple tyrosine motif-containing protein</fullName>
    </submittedName>
</protein>
<dbReference type="InterPro" id="IPR036388">
    <property type="entry name" value="WH-like_DNA-bd_sf"/>
</dbReference>
<dbReference type="InterPro" id="IPR016032">
    <property type="entry name" value="Sig_transdc_resp-reg_C-effctor"/>
</dbReference>
<dbReference type="InterPro" id="IPR000792">
    <property type="entry name" value="Tscrpt_reg_LuxR_C"/>
</dbReference>
<evidence type="ECO:0000313" key="4">
    <source>
        <dbReference type="Proteomes" id="UP001589590"/>
    </source>
</evidence>
<organism evidence="3 4">
    <name type="scientific">Algibacter miyuki</name>
    <dbReference type="NCBI Taxonomy" id="1306933"/>
    <lineage>
        <taxon>Bacteria</taxon>
        <taxon>Pseudomonadati</taxon>
        <taxon>Bacteroidota</taxon>
        <taxon>Flavobacteriia</taxon>
        <taxon>Flavobacteriales</taxon>
        <taxon>Flavobacteriaceae</taxon>
        <taxon>Algibacter</taxon>
    </lineage>
</organism>
<dbReference type="InterPro" id="IPR011123">
    <property type="entry name" value="Y_Y_Y"/>
</dbReference>
<dbReference type="Proteomes" id="UP001589590">
    <property type="component" value="Unassembled WGS sequence"/>
</dbReference>
<dbReference type="SMART" id="SM00421">
    <property type="entry name" value="HTH_LUXR"/>
    <property type="match status" value="1"/>
</dbReference>
<dbReference type="InterPro" id="IPR015943">
    <property type="entry name" value="WD40/YVTN_repeat-like_dom_sf"/>
</dbReference>
<dbReference type="Gene3D" id="1.10.10.10">
    <property type="entry name" value="Winged helix-like DNA-binding domain superfamily/Winged helix DNA-binding domain"/>
    <property type="match status" value="1"/>
</dbReference>
<dbReference type="EMBL" id="JBHMFA010000001">
    <property type="protein sequence ID" value="MFB9103498.1"/>
    <property type="molecule type" value="Genomic_DNA"/>
</dbReference>